<evidence type="ECO:0000313" key="1">
    <source>
        <dbReference type="Ensembl" id="ENSNFUP00015023696.1"/>
    </source>
</evidence>
<evidence type="ECO:0000313" key="2">
    <source>
        <dbReference type="Proteomes" id="UP000694548"/>
    </source>
</evidence>
<keyword evidence="2" id="KW-1185">Reference proteome</keyword>
<dbReference type="Gene3D" id="3.40.50.300">
    <property type="entry name" value="P-loop containing nucleotide triphosphate hydrolases"/>
    <property type="match status" value="1"/>
</dbReference>
<accession>A0A8C6LRH3</accession>
<reference evidence="1" key="3">
    <citation type="submission" date="2025-09" db="UniProtKB">
        <authorList>
            <consortium name="Ensembl"/>
        </authorList>
    </citation>
    <scope>IDENTIFICATION</scope>
</reference>
<organism evidence="1 2">
    <name type="scientific">Nothobranchius furzeri</name>
    <name type="common">Turquoise killifish</name>
    <dbReference type="NCBI Taxonomy" id="105023"/>
    <lineage>
        <taxon>Eukaryota</taxon>
        <taxon>Metazoa</taxon>
        <taxon>Chordata</taxon>
        <taxon>Craniata</taxon>
        <taxon>Vertebrata</taxon>
        <taxon>Euteleostomi</taxon>
        <taxon>Actinopterygii</taxon>
        <taxon>Neopterygii</taxon>
        <taxon>Teleostei</taxon>
        <taxon>Neoteleostei</taxon>
        <taxon>Acanthomorphata</taxon>
        <taxon>Ovalentaria</taxon>
        <taxon>Atherinomorphae</taxon>
        <taxon>Cyprinodontiformes</taxon>
        <taxon>Nothobranchiidae</taxon>
        <taxon>Nothobranchius</taxon>
    </lineage>
</organism>
<name>A0A8C6LRH3_NOTFU</name>
<dbReference type="InterPro" id="IPR027417">
    <property type="entry name" value="P-loop_NTPase"/>
</dbReference>
<sequence length="100" mass="11919">DFTSVTKFYFLQDDCLVPVDRNGFKQYDTLDALNMNKMMTEVDSWRADPLSFLRQRGLNIKSSPAIKQVYVLIVEAFLFWHLSDFFFSIKLTFQYFHTKK</sequence>
<dbReference type="AlphaFoldDB" id="A0A8C6LRH3"/>
<dbReference type="Ensembl" id="ENSNFUT00015024783.1">
    <property type="protein sequence ID" value="ENSNFUP00015023696.1"/>
    <property type="gene ID" value="ENSNFUG00015011467.1"/>
</dbReference>
<protein>
    <submittedName>
        <fullName evidence="1">Nicotinamide riboside kinase 1</fullName>
    </submittedName>
</protein>
<dbReference type="GeneTree" id="ENSGT00940000159384"/>
<reference evidence="1" key="1">
    <citation type="submission" date="2014-08" db="EMBL/GenBank/DDBJ databases">
        <authorList>
            <person name="Senf B."/>
            <person name="Petzold A."/>
            <person name="Downie B.R."/>
            <person name="Koch P."/>
            <person name="Platzer M."/>
        </authorList>
    </citation>
    <scope>NUCLEOTIDE SEQUENCE [LARGE SCALE GENOMIC DNA]</scope>
    <source>
        <strain evidence="1">GRZ</strain>
    </source>
</reference>
<reference evidence="1" key="2">
    <citation type="submission" date="2025-08" db="UniProtKB">
        <authorList>
            <consortium name="Ensembl"/>
        </authorList>
    </citation>
    <scope>IDENTIFICATION</scope>
</reference>
<dbReference type="Proteomes" id="UP000694548">
    <property type="component" value="Chromosome sgr18"/>
</dbReference>
<proteinExistence type="predicted"/>